<dbReference type="SUPFAM" id="SSF89372">
    <property type="entry name" value="Fucose-specific lectin"/>
    <property type="match status" value="1"/>
</dbReference>
<keyword evidence="2 8" id="KW-0378">Hydrolase</keyword>
<dbReference type="Gene3D" id="2.120.10.70">
    <property type="entry name" value="Fucose-specific lectin"/>
    <property type="match status" value="2"/>
</dbReference>
<dbReference type="PROSITE" id="PS51318">
    <property type="entry name" value="TAT"/>
    <property type="match status" value="1"/>
</dbReference>
<organism evidence="8 9">
    <name type="scientific">Kribbella sandramycini</name>
    <dbReference type="NCBI Taxonomy" id="60450"/>
    <lineage>
        <taxon>Bacteria</taxon>
        <taxon>Bacillati</taxon>
        <taxon>Actinomycetota</taxon>
        <taxon>Actinomycetes</taxon>
        <taxon>Propionibacteriales</taxon>
        <taxon>Kribbellaceae</taxon>
        <taxon>Kribbella</taxon>
    </lineage>
</organism>
<accession>A0A7Y4KXB2</accession>
<evidence type="ECO:0000313" key="8">
    <source>
        <dbReference type="EMBL" id="NOL39406.1"/>
    </source>
</evidence>
<evidence type="ECO:0000313" key="9">
    <source>
        <dbReference type="Proteomes" id="UP000534306"/>
    </source>
</evidence>
<dbReference type="Pfam" id="PF02838">
    <property type="entry name" value="Glyco_hydro_20b"/>
    <property type="match status" value="1"/>
</dbReference>
<evidence type="ECO:0000256" key="1">
    <source>
        <dbReference type="ARBA" id="ARBA00006285"/>
    </source>
</evidence>
<dbReference type="GO" id="GO:0004563">
    <property type="term" value="F:beta-N-acetylhexosaminidase activity"/>
    <property type="evidence" value="ECO:0007669"/>
    <property type="project" value="UniProtKB-EC"/>
</dbReference>
<dbReference type="RefSeq" id="WP_171671080.1">
    <property type="nucleotide sequence ID" value="NZ_BAAAGT010000003.1"/>
</dbReference>
<dbReference type="PRINTS" id="PR00738">
    <property type="entry name" value="GLHYDRLASE20"/>
</dbReference>
<dbReference type="Gene3D" id="3.20.20.80">
    <property type="entry name" value="Glycosidases"/>
    <property type="match status" value="1"/>
</dbReference>
<protein>
    <submittedName>
        <fullName evidence="8">Family 20 glycosylhydrolase</fullName>
    </submittedName>
    <submittedName>
        <fullName evidence="7">Hexosaminidase</fullName>
        <ecNumber evidence="7">3.2.1.52</ecNumber>
    </submittedName>
</protein>
<dbReference type="InterPro" id="IPR007132">
    <property type="entry name" value="DUF346"/>
</dbReference>
<dbReference type="Proteomes" id="UP000553957">
    <property type="component" value="Unassembled WGS sequence"/>
</dbReference>
<evidence type="ECO:0000256" key="3">
    <source>
        <dbReference type="ARBA" id="ARBA00023295"/>
    </source>
</evidence>
<dbReference type="PANTHER" id="PTHR43678:SF1">
    <property type="entry name" value="BETA-N-ACETYLHEXOSAMINIDASE"/>
    <property type="match status" value="1"/>
</dbReference>
<evidence type="ECO:0000313" key="10">
    <source>
        <dbReference type="Proteomes" id="UP000553957"/>
    </source>
</evidence>
<dbReference type="InterPro" id="IPR029018">
    <property type="entry name" value="Hex-like_dom2"/>
</dbReference>
<comment type="caution">
    <text evidence="8">The sequence shown here is derived from an EMBL/GenBank/DDBJ whole genome shotgun (WGS) entry which is preliminary data.</text>
</comment>
<evidence type="ECO:0000259" key="5">
    <source>
        <dbReference type="Pfam" id="PF00728"/>
    </source>
</evidence>
<sequence length="809" mass="89445">MISRRAVLGGVVGAGAAFHLWPNSAAAVAGAPPVTIPQVREWVAGSGVYQYGAGTRLVADSAELSATTSTVAEDLLALTGRRPLVVQAGAPASGDVFLTLVNDAALGDEGYRLIVGDAVRIEARTARGCFYGTRTLLQMLRKATTIPGGTIRDWPSYPERGLLIANELRTLPERWWQERIREMAYLKLNLLYFYVGYPLASIADMQKVAAYAAHYHVTVVPQLNMPGHMANITGHPQLPGRPQSLDLRGPQGIDFARRKLAELLPAFTTPSWHLGADEYMHRGDYADYPELLTRAHELFGDNATERDLVYDFVNNANAVVRAHDKWARIWNDDLFPNAVVRIDQSVTIEHWENFGVPAADLLAQGYKLQNCHRHQLYYNVGGDLALDPEEIYRDFRVGAFNGSKVDDNHAGLLGAKLHVWIDDITPVPDAEIAAHIFAPMRSIAQRTWDTVRPVKTYAEFAPRITQLGHAPGNEGWLSETAGLSGRAFVKGAEQHVLVAAGAAGGVLHWSYSDATGVVSDRWGGPVLQGQPIGFQHGEEHHAFGRAADGSLAHWQWTPGDANAPHFDNWLAGPGSLTSAPAALAYFDQQHVFYRNAAGGLTHRTYDRSSGEIHVEDWGGALEGNPVAYVWNDEQHVFGRGPDGSLRHWWYTPRQTTTPQRDTWTGPNTIASTPTGFAYADQQHVYYRTPANRLAHTYWDQSTNTITTEDWAGELIGDPVGYVWRDEQHVFARTPANALAHWYYTPTQTTTPARDLWTPPNTVTTDPTGYATPHQQHTFYRTPTATLGHRYWNARTNQLVTDDWPGTLPS</sequence>
<evidence type="ECO:0000259" key="6">
    <source>
        <dbReference type="Pfam" id="PF02838"/>
    </source>
</evidence>
<reference evidence="7 10" key="2">
    <citation type="submission" date="2020-08" db="EMBL/GenBank/DDBJ databases">
        <title>Sequencing the genomes of 1000 actinobacteria strains.</title>
        <authorList>
            <person name="Klenk H.-P."/>
        </authorList>
    </citation>
    <scope>NUCLEOTIDE SEQUENCE [LARGE SCALE GENOMIC DNA]</scope>
    <source>
        <strain evidence="7 10">DSM 15626</strain>
    </source>
</reference>
<evidence type="ECO:0000313" key="7">
    <source>
        <dbReference type="EMBL" id="MBB6568000.1"/>
    </source>
</evidence>
<dbReference type="InterPro" id="IPR025705">
    <property type="entry name" value="Beta_hexosaminidase_sua/sub"/>
</dbReference>
<dbReference type="EMBL" id="JABJRC010000001">
    <property type="protein sequence ID" value="NOL39406.1"/>
    <property type="molecule type" value="Genomic_DNA"/>
</dbReference>
<keyword evidence="3 7" id="KW-0326">Glycosidase</keyword>
<proteinExistence type="inferred from homology"/>
<feature type="active site" description="Proton donor" evidence="4">
    <location>
        <position position="278"/>
    </location>
</feature>
<evidence type="ECO:0000256" key="2">
    <source>
        <dbReference type="ARBA" id="ARBA00022801"/>
    </source>
</evidence>
<dbReference type="SUPFAM" id="SSF51445">
    <property type="entry name" value="(Trans)glycosidases"/>
    <property type="match status" value="1"/>
</dbReference>
<comment type="similarity">
    <text evidence="1">Belongs to the glycosyl hydrolase 20 family.</text>
</comment>
<dbReference type="InterPro" id="IPR015882">
    <property type="entry name" value="HEX_bac_N"/>
</dbReference>
<feature type="domain" description="Beta-hexosaminidase bacterial type N-terminal" evidence="6">
    <location>
        <begin position="35"/>
        <end position="154"/>
    </location>
</feature>
<dbReference type="InterPro" id="IPR017853">
    <property type="entry name" value="GH"/>
</dbReference>
<dbReference type="Proteomes" id="UP000534306">
    <property type="component" value="Unassembled WGS sequence"/>
</dbReference>
<gene>
    <name evidence="7" type="ORF">HNR71_003637</name>
    <name evidence="8" type="ORF">HPO96_04015</name>
</gene>
<dbReference type="Pfam" id="PF03984">
    <property type="entry name" value="DUF346"/>
    <property type="match status" value="6"/>
</dbReference>
<dbReference type="Gene3D" id="3.30.379.10">
    <property type="entry name" value="Chitobiase/beta-hexosaminidase domain 2-like"/>
    <property type="match status" value="1"/>
</dbReference>
<keyword evidence="9" id="KW-1185">Reference proteome</keyword>
<dbReference type="Pfam" id="PF00728">
    <property type="entry name" value="Glyco_hydro_20"/>
    <property type="match status" value="1"/>
</dbReference>
<dbReference type="PANTHER" id="PTHR43678">
    <property type="entry name" value="PUTATIVE (AFU_ORTHOLOGUE AFUA_2G00640)-RELATED"/>
    <property type="match status" value="1"/>
</dbReference>
<dbReference type="EC" id="3.2.1.52" evidence="7"/>
<dbReference type="GO" id="GO:0005975">
    <property type="term" value="P:carbohydrate metabolic process"/>
    <property type="evidence" value="ECO:0007669"/>
    <property type="project" value="InterPro"/>
</dbReference>
<dbReference type="InterPro" id="IPR015883">
    <property type="entry name" value="Glyco_hydro_20_cat"/>
</dbReference>
<evidence type="ECO:0000256" key="4">
    <source>
        <dbReference type="PIRSR" id="PIRSR625705-1"/>
    </source>
</evidence>
<dbReference type="InterPro" id="IPR006311">
    <property type="entry name" value="TAT_signal"/>
</dbReference>
<dbReference type="SUPFAM" id="SSF55545">
    <property type="entry name" value="beta-N-acetylhexosaminidase-like domain"/>
    <property type="match status" value="1"/>
</dbReference>
<dbReference type="AlphaFoldDB" id="A0A7Y4KXB2"/>
<dbReference type="EMBL" id="JACHKF010000001">
    <property type="protein sequence ID" value="MBB6568000.1"/>
    <property type="molecule type" value="Genomic_DNA"/>
</dbReference>
<name>A0A7Y4KXB2_9ACTN</name>
<reference evidence="8 9" key="1">
    <citation type="submission" date="2020-05" db="EMBL/GenBank/DDBJ databases">
        <title>Genome sequence of Kribbella sandramycini ATCC 39419.</title>
        <authorList>
            <person name="Maclea K.S."/>
            <person name="Fair J.L."/>
        </authorList>
    </citation>
    <scope>NUCLEOTIDE SEQUENCE [LARGE SCALE GENOMIC DNA]</scope>
    <source>
        <strain evidence="8 9">ATCC 39419</strain>
    </source>
</reference>
<dbReference type="InterPro" id="IPR052764">
    <property type="entry name" value="GH20_Enzymes"/>
</dbReference>
<feature type="domain" description="Glycoside hydrolase family 20 catalytic" evidence="5">
    <location>
        <begin position="203"/>
        <end position="449"/>
    </location>
</feature>